<dbReference type="EMBL" id="PJQY01002511">
    <property type="protein sequence ID" value="PQP92916.1"/>
    <property type="molecule type" value="Genomic_DNA"/>
</dbReference>
<reference evidence="1 2" key="1">
    <citation type="submission" date="2018-02" db="EMBL/GenBank/DDBJ databases">
        <title>Draft genome of wild Prunus yedoensis var. nudiflora.</title>
        <authorList>
            <person name="Baek S."/>
            <person name="Kim J.-H."/>
            <person name="Choi K."/>
            <person name="Kim G.-B."/>
            <person name="Cho A."/>
            <person name="Jang H."/>
            <person name="Shin C.-H."/>
            <person name="Yu H.-J."/>
            <person name="Mun J.-H."/>
        </authorList>
    </citation>
    <scope>NUCLEOTIDE SEQUENCE [LARGE SCALE GENOMIC DNA]</scope>
    <source>
        <strain evidence="2">cv. Jeju island</strain>
        <tissue evidence="1">Leaf</tissue>
    </source>
</reference>
<evidence type="ECO:0000313" key="2">
    <source>
        <dbReference type="Proteomes" id="UP000250321"/>
    </source>
</evidence>
<protein>
    <submittedName>
        <fullName evidence="1">Uncharacterized protein</fullName>
    </submittedName>
</protein>
<comment type="caution">
    <text evidence="1">The sequence shown here is derived from an EMBL/GenBank/DDBJ whole genome shotgun (WGS) entry which is preliminary data.</text>
</comment>
<dbReference type="AlphaFoldDB" id="A0A314XL45"/>
<dbReference type="Proteomes" id="UP000250321">
    <property type="component" value="Unassembled WGS sequence"/>
</dbReference>
<keyword evidence="2" id="KW-1185">Reference proteome</keyword>
<gene>
    <name evidence="1" type="ORF">Pyn_33692</name>
</gene>
<accession>A0A314XL45</accession>
<name>A0A314XL45_PRUYE</name>
<proteinExistence type="predicted"/>
<evidence type="ECO:0000313" key="1">
    <source>
        <dbReference type="EMBL" id="PQP92916.1"/>
    </source>
</evidence>
<organism evidence="1 2">
    <name type="scientific">Prunus yedoensis var. nudiflora</name>
    <dbReference type="NCBI Taxonomy" id="2094558"/>
    <lineage>
        <taxon>Eukaryota</taxon>
        <taxon>Viridiplantae</taxon>
        <taxon>Streptophyta</taxon>
        <taxon>Embryophyta</taxon>
        <taxon>Tracheophyta</taxon>
        <taxon>Spermatophyta</taxon>
        <taxon>Magnoliopsida</taxon>
        <taxon>eudicotyledons</taxon>
        <taxon>Gunneridae</taxon>
        <taxon>Pentapetalae</taxon>
        <taxon>rosids</taxon>
        <taxon>fabids</taxon>
        <taxon>Rosales</taxon>
        <taxon>Rosaceae</taxon>
        <taxon>Amygdaloideae</taxon>
        <taxon>Amygdaleae</taxon>
        <taxon>Prunus</taxon>
    </lineage>
</organism>
<sequence length="82" mass="9359">MFSRKEPKVRTSLRLFDFEHTNLATRVLQRVPADRQSIGRRIRAGFSFGKGARFVGRARPVREVTTFQGYGFREVLGRGCVG</sequence>